<proteinExistence type="predicted"/>
<evidence type="ECO:0000313" key="1">
    <source>
        <dbReference type="EMBL" id="KRP94186.1"/>
    </source>
</evidence>
<reference evidence="1 2" key="1">
    <citation type="submission" date="2015-09" db="EMBL/GenBank/DDBJ databases">
        <title>Draft Genome Sequence of the Strain BR 3267 (Bradyrhizobium yuanmingense) recommended as inoculant for cowpea in Brazil.</title>
        <authorList>
            <person name="Simoes-Araujo J.L."/>
            <person name="Zilli J.E."/>
        </authorList>
    </citation>
    <scope>NUCLEOTIDE SEQUENCE [LARGE SCALE GENOMIC DNA]</scope>
    <source>
        <strain evidence="1 2">BR3267</strain>
    </source>
</reference>
<dbReference type="EMBL" id="LJYF01000029">
    <property type="protein sequence ID" value="KRP94186.1"/>
    <property type="molecule type" value="Genomic_DNA"/>
</dbReference>
<organism evidence="1 2">
    <name type="scientific">Bradyrhizobium yuanmingense</name>
    <dbReference type="NCBI Taxonomy" id="108015"/>
    <lineage>
        <taxon>Bacteria</taxon>
        <taxon>Pseudomonadati</taxon>
        <taxon>Pseudomonadota</taxon>
        <taxon>Alphaproteobacteria</taxon>
        <taxon>Hyphomicrobiales</taxon>
        <taxon>Nitrobacteraceae</taxon>
        <taxon>Bradyrhizobium</taxon>
    </lineage>
</organism>
<dbReference type="AlphaFoldDB" id="A0A0R3C950"/>
<evidence type="ECO:0000313" key="2">
    <source>
        <dbReference type="Proteomes" id="UP000051380"/>
    </source>
</evidence>
<dbReference type="Proteomes" id="UP000051380">
    <property type="component" value="Unassembled WGS sequence"/>
</dbReference>
<dbReference type="OrthoDB" id="8481278at2"/>
<name>A0A0R3C950_9BRAD</name>
<dbReference type="RefSeq" id="WP_057028211.1">
    <property type="nucleotide sequence ID" value="NZ_LJYF01000029.1"/>
</dbReference>
<sequence length="210" mass="24403">MPDHSQRPSFFSYLRDDMEELDQYVHRQIHVRLAQRRMSLFDERNVHTYRHGNRWTNDVADDAASEISKMSAETTIYSIDIINHDTSTLENYIENMVEQLYRSLMTHLYEAIGDAAESTGNTISTSEHNGDKPAGFLAMMKRIQFGVDRYGRATRPSLHIAPQAGKELMKALDKKPPEFHLEFEAVAREKETAAIAREAERLSRYRWKPR</sequence>
<gene>
    <name evidence="1" type="ORF">AOQ72_23440</name>
</gene>
<protein>
    <submittedName>
        <fullName evidence="1">Uncharacterized protein</fullName>
    </submittedName>
</protein>
<accession>A0A0R3C950</accession>
<comment type="caution">
    <text evidence="1">The sequence shown here is derived from an EMBL/GenBank/DDBJ whole genome shotgun (WGS) entry which is preliminary data.</text>
</comment>